<reference evidence="1 2" key="1">
    <citation type="submission" date="2017-03" db="EMBL/GenBank/DDBJ databases">
        <authorList>
            <person name="Afonso C.L."/>
            <person name="Miller P.J."/>
            <person name="Scott M.A."/>
            <person name="Spackman E."/>
            <person name="Goraichik I."/>
            <person name="Dimitrov K.M."/>
            <person name="Suarez D.L."/>
            <person name="Swayne D.E."/>
        </authorList>
    </citation>
    <scope>NUCLEOTIDE SEQUENCE [LARGE SCALE GENOMIC DNA]</scope>
    <source>
        <strain evidence="1 2">CECT 7066</strain>
    </source>
</reference>
<protein>
    <recommendedName>
        <fullName evidence="3">Glycosyl transferase family 2</fullName>
    </recommendedName>
</protein>
<dbReference type="Gene3D" id="3.90.550.10">
    <property type="entry name" value="Spore Coat Polysaccharide Biosynthesis Protein SpsA, Chain A"/>
    <property type="match status" value="1"/>
</dbReference>
<evidence type="ECO:0000313" key="2">
    <source>
        <dbReference type="Proteomes" id="UP000193870"/>
    </source>
</evidence>
<keyword evidence="2" id="KW-1185">Reference proteome</keyword>
<sequence>MTRRRIEIGVSRPILPPDPAAAYRLRWKRRRLLYRALRKRRQLATVADRTGRIRPGDILLFTCVRNEAARLPFFLDHHRALGVDHILVVDNGSTDGTSEMLANAPDVSVWRTGHSYRQSRFGMDWLTWLMIRHGHGHWCLTLDADELFIYPHWRTRPLQALTEWLGASEQPMMGTLMLDLYPEGPLGEVPYDVGTDPTVTLPLFDAGNYTIRRQEPMGNLWVQGGVRARRFFASEPRRAPTMQKVPLILWDRRYVYVNSTHAALPPRLNKIQGEGERITGALLHTKFLDQIVRKSAEELERREHFANASLYDNYYEALIDKPTLACSFSTAYRGWRHLEALGLISRGGWT</sequence>
<accession>A0A1Y5T424</accession>
<dbReference type="AlphaFoldDB" id="A0A1Y5T424"/>
<dbReference type="InterPro" id="IPR029044">
    <property type="entry name" value="Nucleotide-diphossugar_trans"/>
</dbReference>
<dbReference type="Proteomes" id="UP000193870">
    <property type="component" value="Unassembled WGS sequence"/>
</dbReference>
<evidence type="ECO:0000313" key="1">
    <source>
        <dbReference type="EMBL" id="SLN51903.1"/>
    </source>
</evidence>
<dbReference type="EMBL" id="FWFV01000006">
    <property type="protein sequence ID" value="SLN51903.1"/>
    <property type="molecule type" value="Genomic_DNA"/>
</dbReference>
<dbReference type="Pfam" id="PF13704">
    <property type="entry name" value="Glyco_tranf_2_4"/>
    <property type="match status" value="1"/>
</dbReference>
<gene>
    <name evidence="1" type="ORF">PAM7066_02392</name>
</gene>
<proteinExistence type="predicted"/>
<organism evidence="1 2">
    <name type="scientific">Palleronia marisminoris</name>
    <dbReference type="NCBI Taxonomy" id="315423"/>
    <lineage>
        <taxon>Bacteria</taxon>
        <taxon>Pseudomonadati</taxon>
        <taxon>Pseudomonadota</taxon>
        <taxon>Alphaproteobacteria</taxon>
        <taxon>Rhodobacterales</taxon>
        <taxon>Roseobacteraceae</taxon>
        <taxon>Palleronia</taxon>
    </lineage>
</organism>
<name>A0A1Y5T424_9RHOB</name>
<evidence type="ECO:0008006" key="3">
    <source>
        <dbReference type="Google" id="ProtNLM"/>
    </source>
</evidence>
<dbReference type="SUPFAM" id="SSF53448">
    <property type="entry name" value="Nucleotide-diphospho-sugar transferases"/>
    <property type="match status" value="1"/>
</dbReference>
<dbReference type="STRING" id="315423.SAMN04488020_106158"/>